<dbReference type="AlphaFoldDB" id="A0A2S1LPY6"/>
<name>A0A2S1LPY6_9FLAO</name>
<proteinExistence type="predicted"/>
<reference evidence="2 3" key="1">
    <citation type="submission" date="2017-04" db="EMBL/GenBank/DDBJ databases">
        <title>Complete genome sequence of Flavobacterium kingsejong AJ004.</title>
        <authorList>
            <person name="Lee P.C."/>
        </authorList>
    </citation>
    <scope>NUCLEOTIDE SEQUENCE [LARGE SCALE GENOMIC DNA]</scope>
    <source>
        <strain evidence="2 3">AJ004</strain>
    </source>
</reference>
<feature type="signal peptide" evidence="1">
    <location>
        <begin position="1"/>
        <end position="22"/>
    </location>
</feature>
<evidence type="ECO:0000313" key="2">
    <source>
        <dbReference type="EMBL" id="AWG25706.1"/>
    </source>
</evidence>
<evidence type="ECO:0000256" key="1">
    <source>
        <dbReference type="SAM" id="SignalP"/>
    </source>
</evidence>
<dbReference type="OrthoDB" id="1140688at2"/>
<keyword evidence="3" id="KW-1185">Reference proteome</keyword>
<keyword evidence="1" id="KW-0732">Signal</keyword>
<dbReference type="Proteomes" id="UP000244677">
    <property type="component" value="Chromosome"/>
</dbReference>
<gene>
    <name evidence="2" type="ORF">FK004_11000</name>
</gene>
<sequence>MKQKLLRFHFIVLLFFSCAAIAQDVSLLQQFNGRYDFTFIGNTLNLQENGLGFPCNILTSSTATLQLNSDDEIEKAYLYWAGSGTGDLNVKLNNHEINAERTFSTFNTNLYYFSAFAEVTSLVQNTGNGDYTLSDLDLTAVIANNPAYCANGTNFGGWAILIIYKNESLPLNQLNVYDGLQHVPNELNITLTSLNVIDNENAKIGFIAWEGDRNIAVNETLKINGIVISNPPLNPANNAFNGTNSVTGMSNLYNMDLDIYNIQNTIQVGDQTAHIQLTSGQDFVMINTVITKLNSQLPDATVTINEVATTCDSKTIEVDYTINNTEATQLLPALTPISIYINANFAALNYTNADIPVGGSETHHIVLVLDDTITSDFDIMGDWSKFCVNSS</sequence>
<accession>A0A2S1LPY6</accession>
<protein>
    <submittedName>
        <fullName evidence="2">Uncharacterized protein</fullName>
    </submittedName>
</protein>
<dbReference type="RefSeq" id="WP_108737279.1">
    <property type="nucleotide sequence ID" value="NZ_CP020919.1"/>
</dbReference>
<dbReference type="EMBL" id="CP020919">
    <property type="protein sequence ID" value="AWG25706.1"/>
    <property type="molecule type" value="Genomic_DNA"/>
</dbReference>
<dbReference type="PROSITE" id="PS51257">
    <property type="entry name" value="PROKAR_LIPOPROTEIN"/>
    <property type="match status" value="1"/>
</dbReference>
<dbReference type="KEGG" id="fki:FK004_11000"/>
<feature type="chain" id="PRO_5015665016" evidence="1">
    <location>
        <begin position="23"/>
        <end position="391"/>
    </location>
</feature>
<organism evidence="2 3">
    <name type="scientific">Flavobacterium kingsejongi</name>
    <dbReference type="NCBI Taxonomy" id="1678728"/>
    <lineage>
        <taxon>Bacteria</taxon>
        <taxon>Pseudomonadati</taxon>
        <taxon>Bacteroidota</taxon>
        <taxon>Flavobacteriia</taxon>
        <taxon>Flavobacteriales</taxon>
        <taxon>Flavobacteriaceae</taxon>
        <taxon>Flavobacterium</taxon>
    </lineage>
</organism>
<evidence type="ECO:0000313" key="3">
    <source>
        <dbReference type="Proteomes" id="UP000244677"/>
    </source>
</evidence>